<dbReference type="CDD" id="cd09105">
    <property type="entry name" value="PLDc_vPLD1_2_like_2"/>
    <property type="match status" value="1"/>
</dbReference>
<dbReference type="EMBL" id="BMJV01000003">
    <property type="protein sequence ID" value="GGG70585.1"/>
    <property type="molecule type" value="Genomic_DNA"/>
</dbReference>
<evidence type="ECO:0000256" key="3">
    <source>
        <dbReference type="ARBA" id="ARBA00018392"/>
    </source>
</evidence>
<dbReference type="RefSeq" id="WP_188789869.1">
    <property type="nucleotide sequence ID" value="NZ_BMJV01000003.1"/>
</dbReference>
<dbReference type="PROSITE" id="PS50035">
    <property type="entry name" value="PLD"/>
    <property type="match status" value="2"/>
</dbReference>
<comment type="subcellular location">
    <subcellularLocation>
        <location evidence="2">Secreted</location>
    </subcellularLocation>
</comment>
<dbReference type="Proteomes" id="UP000617145">
    <property type="component" value="Unassembled WGS sequence"/>
</dbReference>
<dbReference type="InterPro" id="IPR001736">
    <property type="entry name" value="PLipase_D/transphosphatidylase"/>
</dbReference>
<comment type="function">
    <text evidence="1">Could be a virulence factor.</text>
</comment>
<keyword evidence="4" id="KW-0964">Secreted</keyword>
<dbReference type="Pfam" id="PF00614">
    <property type="entry name" value="PLDc"/>
    <property type="match status" value="1"/>
</dbReference>
<gene>
    <name evidence="7" type="ORF">GCM10011415_17770</name>
</gene>
<evidence type="ECO:0000313" key="8">
    <source>
        <dbReference type="Proteomes" id="UP000617145"/>
    </source>
</evidence>
<evidence type="ECO:0000256" key="1">
    <source>
        <dbReference type="ARBA" id="ARBA00003145"/>
    </source>
</evidence>
<dbReference type="PANTHER" id="PTHR21248:SF22">
    <property type="entry name" value="PHOSPHOLIPASE D"/>
    <property type="match status" value="1"/>
</dbReference>
<dbReference type="Gene3D" id="3.30.870.10">
    <property type="entry name" value="Endonuclease Chain A"/>
    <property type="match status" value="2"/>
</dbReference>
<evidence type="ECO:0000313" key="7">
    <source>
        <dbReference type="EMBL" id="GGG70585.1"/>
    </source>
</evidence>
<evidence type="ECO:0000259" key="6">
    <source>
        <dbReference type="PROSITE" id="PS50035"/>
    </source>
</evidence>
<dbReference type="GO" id="GO:0030572">
    <property type="term" value="F:phosphatidyltransferase activity"/>
    <property type="evidence" value="ECO:0007669"/>
    <property type="project" value="UniProtKB-ARBA"/>
</dbReference>
<protein>
    <recommendedName>
        <fullName evidence="3">Phospholipase D</fullName>
    </recommendedName>
    <alternativeName>
        <fullName evidence="5">Choline phosphatase</fullName>
    </alternativeName>
</protein>
<organism evidence="7 8">
    <name type="scientific">Salipiger pallidus</name>
    <dbReference type="NCBI Taxonomy" id="1775170"/>
    <lineage>
        <taxon>Bacteria</taxon>
        <taxon>Pseudomonadati</taxon>
        <taxon>Pseudomonadota</taxon>
        <taxon>Alphaproteobacteria</taxon>
        <taxon>Rhodobacterales</taxon>
        <taxon>Roseobacteraceae</taxon>
        <taxon>Salipiger</taxon>
    </lineage>
</organism>
<reference evidence="7" key="2">
    <citation type="submission" date="2020-09" db="EMBL/GenBank/DDBJ databases">
        <authorList>
            <person name="Sun Q."/>
            <person name="Zhou Y."/>
        </authorList>
    </citation>
    <scope>NUCLEOTIDE SEQUENCE</scope>
    <source>
        <strain evidence="7">CGMCC 1.15762</strain>
    </source>
</reference>
<evidence type="ECO:0000256" key="4">
    <source>
        <dbReference type="ARBA" id="ARBA00022525"/>
    </source>
</evidence>
<dbReference type="AlphaFoldDB" id="A0A8J2ZJ17"/>
<keyword evidence="8" id="KW-1185">Reference proteome</keyword>
<dbReference type="PANTHER" id="PTHR21248">
    <property type="entry name" value="CARDIOLIPIN SYNTHASE"/>
    <property type="match status" value="1"/>
</dbReference>
<dbReference type="InterPro" id="IPR025202">
    <property type="entry name" value="PLD-like_dom"/>
</dbReference>
<sequence>MSLTSLITAAEGFPALERLAASAKEELVMSFRIFEPETKLRSAELIERGLETWADLLADIARSGVKIRMVLSDFDPIFASDLHQLAWRSASGFAQIVHGDVRIVCAPHGQLAGPFWRLAMRGRIGGLLRKLREEDSSLLTPVQRTLLKGQVRLRPVTIHQKFMVADGARSIIGGLDVNERRWDDFEHDRPTEETWHDVSMQVDDPDFSAALRVHFSDTWNAALDCGSPSLNGDAEKMPSSVRPQAPADMRLVRTMSMPCSGPARLAPQPSVYDHEKMMIALAGEAQHHIYIETQFLRHKPIADALVRAAKRAPDLQLVVILPPAADRVLFDSDVGWSARYGHSLQTRAVTKIAKAFGDRLALISPGQTKQAKDDLARVLDAGPIYIHSKVTLVDDRVGMVGSANLNGRSMRWDTEASVLFRDPEAVKELRERLAAKWLGPRLGAGSTTQARTWRQAALANAAKDPVDRDGFALPYPSATGRRFSRAMPFLPADMF</sequence>
<dbReference type="SUPFAM" id="SSF56024">
    <property type="entry name" value="Phospholipase D/nuclease"/>
    <property type="match status" value="2"/>
</dbReference>
<dbReference type="GO" id="GO:0032049">
    <property type="term" value="P:cardiolipin biosynthetic process"/>
    <property type="evidence" value="ECO:0007669"/>
    <property type="project" value="UniProtKB-ARBA"/>
</dbReference>
<proteinExistence type="predicted"/>
<feature type="domain" description="PLD phosphodiesterase" evidence="6">
    <location>
        <begin position="154"/>
        <end position="181"/>
    </location>
</feature>
<evidence type="ECO:0000256" key="2">
    <source>
        <dbReference type="ARBA" id="ARBA00004613"/>
    </source>
</evidence>
<feature type="domain" description="PLD phosphodiesterase" evidence="6">
    <location>
        <begin position="382"/>
        <end position="409"/>
    </location>
</feature>
<name>A0A8J2ZJ17_9RHOB</name>
<accession>A0A8J2ZJ17</accession>
<reference evidence="7" key="1">
    <citation type="journal article" date="2014" name="Int. J. Syst. Evol. Microbiol.">
        <title>Complete genome sequence of Corynebacterium casei LMG S-19264T (=DSM 44701T), isolated from a smear-ripened cheese.</title>
        <authorList>
            <consortium name="US DOE Joint Genome Institute (JGI-PGF)"/>
            <person name="Walter F."/>
            <person name="Albersmeier A."/>
            <person name="Kalinowski J."/>
            <person name="Ruckert C."/>
        </authorList>
    </citation>
    <scope>NUCLEOTIDE SEQUENCE</scope>
    <source>
        <strain evidence="7">CGMCC 1.15762</strain>
    </source>
</reference>
<evidence type="ECO:0000256" key="5">
    <source>
        <dbReference type="ARBA" id="ARBA00029594"/>
    </source>
</evidence>
<dbReference type="Pfam" id="PF13091">
    <property type="entry name" value="PLDc_2"/>
    <property type="match status" value="1"/>
</dbReference>
<dbReference type="SMART" id="SM00155">
    <property type="entry name" value="PLDc"/>
    <property type="match status" value="2"/>
</dbReference>
<comment type="caution">
    <text evidence="7">The sequence shown here is derived from an EMBL/GenBank/DDBJ whole genome shotgun (WGS) entry which is preliminary data.</text>
</comment>
<dbReference type="GO" id="GO:0005576">
    <property type="term" value="C:extracellular region"/>
    <property type="evidence" value="ECO:0007669"/>
    <property type="project" value="UniProtKB-SubCell"/>
</dbReference>